<evidence type="ECO:0000256" key="4">
    <source>
        <dbReference type="ARBA" id="ARBA00023163"/>
    </source>
</evidence>
<dbReference type="InterPro" id="IPR000847">
    <property type="entry name" value="LysR_HTH_N"/>
</dbReference>
<dbReference type="CDD" id="cd05466">
    <property type="entry name" value="PBP2_LTTR_substrate"/>
    <property type="match status" value="1"/>
</dbReference>
<dbReference type="AlphaFoldDB" id="A0A6N8CSR7"/>
<dbReference type="GO" id="GO:0003677">
    <property type="term" value="F:DNA binding"/>
    <property type="evidence" value="ECO:0007669"/>
    <property type="project" value="UniProtKB-KW"/>
</dbReference>
<dbReference type="GO" id="GO:0005829">
    <property type="term" value="C:cytosol"/>
    <property type="evidence" value="ECO:0007669"/>
    <property type="project" value="TreeGrafter"/>
</dbReference>
<comment type="similarity">
    <text evidence="1">Belongs to the LysR transcriptional regulatory family.</text>
</comment>
<keyword evidence="4" id="KW-0804">Transcription</keyword>
<comment type="caution">
    <text evidence="6">The sequence shown here is derived from an EMBL/GenBank/DDBJ whole genome shotgun (WGS) entry which is preliminary data.</text>
</comment>
<evidence type="ECO:0000256" key="3">
    <source>
        <dbReference type="ARBA" id="ARBA00023125"/>
    </source>
</evidence>
<protein>
    <submittedName>
        <fullName evidence="6">LysR family transcriptional regulator</fullName>
    </submittedName>
</protein>
<dbReference type="PANTHER" id="PTHR30419:SF24">
    <property type="entry name" value="HTH-TYPE TRANSCRIPTIONAL REGULATOR CZCR"/>
    <property type="match status" value="1"/>
</dbReference>
<dbReference type="PRINTS" id="PR00039">
    <property type="entry name" value="HTHLYSR"/>
</dbReference>
<gene>
    <name evidence="6" type="ORF">GMB86_14440</name>
</gene>
<dbReference type="InterPro" id="IPR050950">
    <property type="entry name" value="HTH-type_LysR_regulators"/>
</dbReference>
<dbReference type="Pfam" id="PF00126">
    <property type="entry name" value="HTH_1"/>
    <property type="match status" value="1"/>
</dbReference>
<evidence type="ECO:0000256" key="1">
    <source>
        <dbReference type="ARBA" id="ARBA00009437"/>
    </source>
</evidence>
<evidence type="ECO:0000313" key="7">
    <source>
        <dbReference type="Proteomes" id="UP000440978"/>
    </source>
</evidence>
<dbReference type="EMBL" id="WNHB01000030">
    <property type="protein sequence ID" value="MTT33194.1"/>
    <property type="molecule type" value="Genomic_DNA"/>
</dbReference>
<feature type="domain" description="HTH lysR-type" evidence="5">
    <location>
        <begin position="1"/>
        <end position="58"/>
    </location>
</feature>
<dbReference type="InterPro" id="IPR036390">
    <property type="entry name" value="WH_DNA-bd_sf"/>
</dbReference>
<dbReference type="OrthoDB" id="63123at2"/>
<accession>A0A6N8CSR7</accession>
<evidence type="ECO:0000256" key="2">
    <source>
        <dbReference type="ARBA" id="ARBA00023015"/>
    </source>
</evidence>
<organism evidence="6 7">
    <name type="scientific">Terrilactibacillus tamarindi</name>
    <dbReference type="NCBI Taxonomy" id="2599694"/>
    <lineage>
        <taxon>Bacteria</taxon>
        <taxon>Bacillati</taxon>
        <taxon>Bacillota</taxon>
        <taxon>Bacilli</taxon>
        <taxon>Bacillales</taxon>
        <taxon>Bacillaceae</taxon>
        <taxon>Terrilactibacillus</taxon>
    </lineage>
</organism>
<dbReference type="Pfam" id="PF03466">
    <property type="entry name" value="LysR_substrate"/>
    <property type="match status" value="1"/>
</dbReference>
<dbReference type="PANTHER" id="PTHR30419">
    <property type="entry name" value="HTH-TYPE TRANSCRIPTIONAL REGULATOR YBHD"/>
    <property type="match status" value="1"/>
</dbReference>
<keyword evidence="2" id="KW-0805">Transcription regulation</keyword>
<dbReference type="PROSITE" id="PS50931">
    <property type="entry name" value="HTH_LYSR"/>
    <property type="match status" value="1"/>
</dbReference>
<dbReference type="SUPFAM" id="SSF46785">
    <property type="entry name" value="Winged helix' DNA-binding domain"/>
    <property type="match status" value="1"/>
</dbReference>
<sequence>MSLVKFEILKTVIDLGSITRAGERLNLTQSAISHAVTSLEKEYGFSLLTRSRSGIKLTPNGREVLLYIEEMLHTNEKMKQVIAEINGLEIGTVTIGTFSSVSVQWLPDIIRTFKQQFPRIEVKLLEGGYQEIHQWILNGDVDFGFVSLPISEKFDVITLKKDKMLCILPQSHPLSQNDVVSFSDLRNEPFIMPMTKGGCGLDVRRVYKKHRFTPKTIFELKDDQAIISMVNNGLGVSILPEMVLSNLPSTVLAVNIEGKEDYRLIGMAAHSFQRAAPATQKFIKCVENWIKEQE</sequence>
<dbReference type="GO" id="GO:0003700">
    <property type="term" value="F:DNA-binding transcription factor activity"/>
    <property type="evidence" value="ECO:0007669"/>
    <property type="project" value="InterPro"/>
</dbReference>
<dbReference type="Proteomes" id="UP000440978">
    <property type="component" value="Unassembled WGS sequence"/>
</dbReference>
<dbReference type="SUPFAM" id="SSF53850">
    <property type="entry name" value="Periplasmic binding protein-like II"/>
    <property type="match status" value="1"/>
</dbReference>
<reference evidence="6 7" key="1">
    <citation type="submission" date="2019-11" db="EMBL/GenBank/DDBJ databases">
        <title>Terrilactibacillus tamarindus sp. nov. BCM23-1 isolated from bark of Tamarindus indica.</title>
        <authorList>
            <person name="Kingkaew E."/>
            <person name="Tanasupawat S."/>
        </authorList>
    </citation>
    <scope>NUCLEOTIDE SEQUENCE [LARGE SCALE GENOMIC DNA]</scope>
    <source>
        <strain evidence="6 7">BCM23-1</strain>
    </source>
</reference>
<keyword evidence="7" id="KW-1185">Reference proteome</keyword>
<dbReference type="InterPro" id="IPR005119">
    <property type="entry name" value="LysR_subst-bd"/>
</dbReference>
<proteinExistence type="inferred from homology"/>
<evidence type="ECO:0000259" key="5">
    <source>
        <dbReference type="PROSITE" id="PS50931"/>
    </source>
</evidence>
<dbReference type="Gene3D" id="3.40.190.290">
    <property type="match status" value="1"/>
</dbReference>
<dbReference type="Gene3D" id="1.10.10.10">
    <property type="entry name" value="Winged helix-like DNA-binding domain superfamily/Winged helix DNA-binding domain"/>
    <property type="match status" value="1"/>
</dbReference>
<evidence type="ECO:0000313" key="6">
    <source>
        <dbReference type="EMBL" id="MTT33194.1"/>
    </source>
</evidence>
<keyword evidence="3" id="KW-0238">DNA-binding</keyword>
<dbReference type="InterPro" id="IPR036388">
    <property type="entry name" value="WH-like_DNA-bd_sf"/>
</dbReference>
<name>A0A6N8CSR7_9BACI</name>